<evidence type="ECO:0000313" key="1">
    <source>
        <dbReference type="EMBL" id="ELS32673.1"/>
    </source>
</evidence>
<gene>
    <name evidence="1" type="ORF">Pse7429DRAFT_2157</name>
</gene>
<dbReference type="PATRIC" id="fig|927668.3.peg.2506"/>
<protein>
    <recommendedName>
        <fullName evidence="3">PilT protein domain protein</fullName>
    </recommendedName>
</protein>
<name>L8N347_9CYAN</name>
<organism evidence="1 2">
    <name type="scientific">Pseudanabaena biceps PCC 7429</name>
    <dbReference type="NCBI Taxonomy" id="927668"/>
    <lineage>
        <taxon>Bacteria</taxon>
        <taxon>Bacillati</taxon>
        <taxon>Cyanobacteriota</taxon>
        <taxon>Cyanophyceae</taxon>
        <taxon>Pseudanabaenales</taxon>
        <taxon>Pseudanabaenaceae</taxon>
        <taxon>Pseudanabaena</taxon>
    </lineage>
</organism>
<dbReference type="EMBL" id="ALWB01000081">
    <property type="protein sequence ID" value="ELS32673.1"/>
    <property type="molecule type" value="Genomic_DNA"/>
</dbReference>
<evidence type="ECO:0008006" key="3">
    <source>
        <dbReference type="Google" id="ProtNLM"/>
    </source>
</evidence>
<evidence type="ECO:0000313" key="2">
    <source>
        <dbReference type="Proteomes" id="UP000011201"/>
    </source>
</evidence>
<dbReference type="AlphaFoldDB" id="L8N347"/>
<dbReference type="Proteomes" id="UP000011201">
    <property type="component" value="Unassembled WGS sequence"/>
</dbReference>
<proteinExistence type="predicted"/>
<keyword evidence="2" id="KW-1185">Reference proteome</keyword>
<sequence>MSAFLLDRLLISQSISEKLPIISCDGKFENYPVERIW</sequence>
<accession>L8N347</accession>
<reference evidence="1 2" key="1">
    <citation type="journal article" date="2013" name="Proc. Natl. Acad. Sci. U.S.A.">
        <title>Improving the coverage of the cyanobacterial phylum using diversity-driven genome sequencing.</title>
        <authorList>
            <person name="Shih P.M."/>
            <person name="Wu D."/>
            <person name="Latifi A."/>
            <person name="Axen S.D."/>
            <person name="Fewer D.P."/>
            <person name="Talla E."/>
            <person name="Calteau A."/>
            <person name="Cai F."/>
            <person name="Tandeau de Marsac N."/>
            <person name="Rippka R."/>
            <person name="Herdman M."/>
            <person name="Sivonen K."/>
            <person name="Coursin T."/>
            <person name="Laurent T."/>
            <person name="Goodwin L."/>
            <person name="Nolan M."/>
            <person name="Davenport K.W."/>
            <person name="Han C.S."/>
            <person name="Rubin E.M."/>
            <person name="Eisen J.A."/>
            <person name="Woyke T."/>
            <person name="Gugger M."/>
            <person name="Kerfeld C.A."/>
        </authorList>
    </citation>
    <scope>NUCLEOTIDE SEQUENCE [LARGE SCALE GENOMIC DNA]</scope>
    <source>
        <strain evidence="1 2">PCC 7429</strain>
    </source>
</reference>
<comment type="caution">
    <text evidence="1">The sequence shown here is derived from an EMBL/GenBank/DDBJ whole genome shotgun (WGS) entry which is preliminary data.</text>
</comment>